<proteinExistence type="predicted"/>
<feature type="region of interest" description="Disordered" evidence="1">
    <location>
        <begin position="70"/>
        <end position="105"/>
    </location>
</feature>
<name>A0AAD6L761_9ROSI</name>
<gene>
    <name evidence="2" type="ORF">OIU84_000827</name>
</gene>
<keyword evidence="3" id="KW-1185">Reference proteome</keyword>
<dbReference type="EMBL" id="JAPFFJ010000001">
    <property type="protein sequence ID" value="KAJ6435694.1"/>
    <property type="molecule type" value="Genomic_DNA"/>
</dbReference>
<dbReference type="AlphaFoldDB" id="A0AAD6L761"/>
<evidence type="ECO:0000256" key="1">
    <source>
        <dbReference type="SAM" id="MobiDB-lite"/>
    </source>
</evidence>
<accession>A0AAD6L761</accession>
<evidence type="ECO:0000313" key="2">
    <source>
        <dbReference type="EMBL" id="KAJ6435694.1"/>
    </source>
</evidence>
<reference evidence="2 3" key="1">
    <citation type="journal article" date="2023" name="Int. J. Mol. Sci.">
        <title>De Novo Assembly and Annotation of 11 Diverse Shrub Willow (Salix) Genomes Reveals Novel Gene Organization in Sex-Linked Regions.</title>
        <authorList>
            <person name="Hyden B."/>
            <person name="Feng K."/>
            <person name="Yates T.B."/>
            <person name="Jawdy S."/>
            <person name="Cereghino C."/>
            <person name="Smart L.B."/>
            <person name="Muchero W."/>
        </authorList>
    </citation>
    <scope>NUCLEOTIDE SEQUENCE [LARGE SCALE GENOMIC DNA]</scope>
    <source>
        <tissue evidence="2">Shoot tip</tissue>
    </source>
</reference>
<sequence>MSLEDIVKSLATNTYLFQQETRASIQNLETQVLQLATSLGKMEANKGKLPAQPEVNPRENANAIVLRSGKEVQTSSPRLTVPKEIRKEGNTPLESPLPKSSNEDKLNLVLQRARQIRMQGEKLMKT</sequence>
<comment type="caution">
    <text evidence="2">The sequence shown here is derived from an EMBL/GenBank/DDBJ whole genome shotgun (WGS) entry which is preliminary data.</text>
</comment>
<dbReference type="Proteomes" id="UP001162972">
    <property type="component" value="Chromosome 18"/>
</dbReference>
<protein>
    <submittedName>
        <fullName evidence="2">Uncharacterized protein</fullName>
    </submittedName>
</protein>
<organism evidence="2 3">
    <name type="scientific">Salix udensis</name>
    <dbReference type="NCBI Taxonomy" id="889485"/>
    <lineage>
        <taxon>Eukaryota</taxon>
        <taxon>Viridiplantae</taxon>
        <taxon>Streptophyta</taxon>
        <taxon>Embryophyta</taxon>
        <taxon>Tracheophyta</taxon>
        <taxon>Spermatophyta</taxon>
        <taxon>Magnoliopsida</taxon>
        <taxon>eudicotyledons</taxon>
        <taxon>Gunneridae</taxon>
        <taxon>Pentapetalae</taxon>
        <taxon>rosids</taxon>
        <taxon>fabids</taxon>
        <taxon>Malpighiales</taxon>
        <taxon>Salicaceae</taxon>
        <taxon>Saliceae</taxon>
        <taxon>Salix</taxon>
    </lineage>
</organism>
<evidence type="ECO:0000313" key="3">
    <source>
        <dbReference type="Proteomes" id="UP001162972"/>
    </source>
</evidence>